<dbReference type="GO" id="GO:0005199">
    <property type="term" value="F:structural constituent of cell wall"/>
    <property type="evidence" value="ECO:0007669"/>
    <property type="project" value="InterPro"/>
</dbReference>
<feature type="chain" id="PRO_5040531689" description="Hydrophobin" evidence="7">
    <location>
        <begin position="22"/>
        <end position="125"/>
    </location>
</feature>
<comment type="subunit">
    <text evidence="6">Self-assembles to form functional amyloid fibrils called rodlets. Self-assembly into fibrillar rodlets occurs spontaneously at hydrophobic:hydrophilic interfaces and the rodlets further associate laterally to form amphipathic monolayers.</text>
</comment>
<comment type="similarity">
    <text evidence="2 7">Belongs to the fungal hydrophobin family.</text>
</comment>
<dbReference type="SMART" id="SM00075">
    <property type="entry name" value="HYDRO"/>
    <property type="match status" value="1"/>
</dbReference>
<organism evidence="8 9">
    <name type="scientific">Rhodocollybia butyracea</name>
    <dbReference type="NCBI Taxonomy" id="206335"/>
    <lineage>
        <taxon>Eukaryota</taxon>
        <taxon>Fungi</taxon>
        <taxon>Dikarya</taxon>
        <taxon>Basidiomycota</taxon>
        <taxon>Agaricomycotina</taxon>
        <taxon>Agaricomycetes</taxon>
        <taxon>Agaricomycetidae</taxon>
        <taxon>Agaricales</taxon>
        <taxon>Marasmiineae</taxon>
        <taxon>Omphalotaceae</taxon>
        <taxon>Rhodocollybia</taxon>
    </lineage>
</organism>
<evidence type="ECO:0000256" key="3">
    <source>
        <dbReference type="ARBA" id="ARBA00022512"/>
    </source>
</evidence>
<dbReference type="CDD" id="cd23507">
    <property type="entry name" value="hydrophobin_I"/>
    <property type="match status" value="1"/>
</dbReference>
<proteinExistence type="inferred from homology"/>
<evidence type="ECO:0000256" key="1">
    <source>
        <dbReference type="ARBA" id="ARBA00004191"/>
    </source>
</evidence>
<evidence type="ECO:0000256" key="4">
    <source>
        <dbReference type="ARBA" id="ARBA00022525"/>
    </source>
</evidence>
<keyword evidence="9" id="KW-1185">Reference proteome</keyword>
<evidence type="ECO:0000256" key="6">
    <source>
        <dbReference type="ARBA" id="ARBA00093546"/>
    </source>
</evidence>
<dbReference type="GO" id="GO:0009277">
    <property type="term" value="C:fungal-type cell wall"/>
    <property type="evidence" value="ECO:0007669"/>
    <property type="project" value="InterPro"/>
</dbReference>
<comment type="subcellular location">
    <subcellularLocation>
        <location evidence="1 7">Secreted</location>
        <location evidence="1 7">Cell wall</location>
    </subcellularLocation>
</comment>
<sequence>MFSRISTIAFYILFAFTLLAAASPAVEKRNVPTTTVTVTTPAPTPTSATQCSTGAIQCCTQTLDQESFLGSFILNALQIAVEGVDLLLGLDCTGLDVLGGVCNAQTVCCENNALGSLISVGCIVV</sequence>
<name>A0A9P5P928_9AGAR</name>
<keyword evidence="7" id="KW-0732">Signal</keyword>
<dbReference type="AlphaFoldDB" id="A0A9P5P928"/>
<gene>
    <name evidence="8" type="ORF">BDP27DRAFT_1429224</name>
</gene>
<protein>
    <recommendedName>
        <fullName evidence="7">Hydrophobin</fullName>
    </recommendedName>
</protein>
<keyword evidence="4 7" id="KW-0964">Secreted</keyword>
<keyword evidence="5 7" id="KW-1015">Disulfide bond</keyword>
<evidence type="ECO:0000256" key="5">
    <source>
        <dbReference type="ARBA" id="ARBA00023157"/>
    </source>
</evidence>
<evidence type="ECO:0000313" key="9">
    <source>
        <dbReference type="Proteomes" id="UP000772434"/>
    </source>
</evidence>
<evidence type="ECO:0000256" key="2">
    <source>
        <dbReference type="ARBA" id="ARBA00010446"/>
    </source>
</evidence>
<reference evidence="8" key="1">
    <citation type="submission" date="2020-11" db="EMBL/GenBank/DDBJ databases">
        <authorList>
            <consortium name="DOE Joint Genome Institute"/>
            <person name="Ahrendt S."/>
            <person name="Riley R."/>
            <person name="Andreopoulos W."/>
            <person name="Labutti K."/>
            <person name="Pangilinan J."/>
            <person name="Ruiz-Duenas F.J."/>
            <person name="Barrasa J.M."/>
            <person name="Sanchez-Garcia M."/>
            <person name="Camarero S."/>
            <person name="Miyauchi S."/>
            <person name="Serrano A."/>
            <person name="Linde D."/>
            <person name="Babiker R."/>
            <person name="Drula E."/>
            <person name="Ayuso-Fernandez I."/>
            <person name="Pacheco R."/>
            <person name="Padilla G."/>
            <person name="Ferreira P."/>
            <person name="Barriuso J."/>
            <person name="Kellner H."/>
            <person name="Castanera R."/>
            <person name="Alfaro M."/>
            <person name="Ramirez L."/>
            <person name="Pisabarro A.G."/>
            <person name="Kuo A."/>
            <person name="Tritt A."/>
            <person name="Lipzen A."/>
            <person name="He G."/>
            <person name="Yan M."/>
            <person name="Ng V."/>
            <person name="Cullen D."/>
            <person name="Martin F."/>
            <person name="Rosso M.-N."/>
            <person name="Henrissat B."/>
            <person name="Hibbett D."/>
            <person name="Martinez A.T."/>
            <person name="Grigoriev I.V."/>
        </authorList>
    </citation>
    <scope>NUCLEOTIDE SEQUENCE</scope>
    <source>
        <strain evidence="8">AH 40177</strain>
    </source>
</reference>
<dbReference type="Pfam" id="PF01185">
    <property type="entry name" value="Hydrophobin"/>
    <property type="match status" value="1"/>
</dbReference>
<keyword evidence="3 7" id="KW-0134">Cell wall</keyword>
<dbReference type="Proteomes" id="UP000772434">
    <property type="component" value="Unassembled WGS sequence"/>
</dbReference>
<feature type="signal peptide" evidence="7">
    <location>
        <begin position="1"/>
        <end position="21"/>
    </location>
</feature>
<accession>A0A9P5P928</accession>
<dbReference type="OrthoDB" id="4225815at2759"/>
<dbReference type="InterPro" id="IPR001338">
    <property type="entry name" value="Class_I_Hydrophobin"/>
</dbReference>
<evidence type="ECO:0000313" key="8">
    <source>
        <dbReference type="EMBL" id="KAF9061184.1"/>
    </source>
</evidence>
<dbReference type="EMBL" id="JADNRY010000211">
    <property type="protein sequence ID" value="KAF9061184.1"/>
    <property type="molecule type" value="Genomic_DNA"/>
</dbReference>
<evidence type="ECO:0000256" key="7">
    <source>
        <dbReference type="RuleBase" id="RU365009"/>
    </source>
</evidence>
<comment type="caution">
    <text evidence="8">The sequence shown here is derived from an EMBL/GenBank/DDBJ whole genome shotgun (WGS) entry which is preliminary data.</text>
</comment>